<dbReference type="OrthoDB" id="3929672at2759"/>
<sequence length="164" mass="16847">MLVQLMAFDHPTTSVSHTLVSDPIKSHKSVSAASLSATRAVAFGRALCPNLATQTVATISDAKTTFIITLDNPAGASTTAAPITSTRTLAVAITTEAESTASPSETGMEEPTTSVIAGNGTNATSQGNGTGPEQFQGDAPEFGPMRLWSMLIGMLMMAAVFAEL</sequence>
<organism evidence="2 3">
    <name type="scientific">Botryosphaeria dothidea</name>
    <dbReference type="NCBI Taxonomy" id="55169"/>
    <lineage>
        <taxon>Eukaryota</taxon>
        <taxon>Fungi</taxon>
        <taxon>Dikarya</taxon>
        <taxon>Ascomycota</taxon>
        <taxon>Pezizomycotina</taxon>
        <taxon>Dothideomycetes</taxon>
        <taxon>Dothideomycetes incertae sedis</taxon>
        <taxon>Botryosphaeriales</taxon>
        <taxon>Botryosphaeriaceae</taxon>
        <taxon>Botryosphaeria</taxon>
    </lineage>
</organism>
<reference evidence="2" key="1">
    <citation type="submission" date="2020-04" db="EMBL/GenBank/DDBJ databases">
        <title>Genome Assembly and Annotation of Botryosphaeria dothidea sdau 11-99, a Latent Pathogen of Apple Fruit Ring Rot in China.</title>
        <authorList>
            <person name="Yu C."/>
            <person name="Diao Y."/>
            <person name="Lu Q."/>
            <person name="Zhao J."/>
            <person name="Cui S."/>
            <person name="Peng C."/>
            <person name="He B."/>
            <person name="Liu H."/>
        </authorList>
    </citation>
    <scope>NUCLEOTIDE SEQUENCE [LARGE SCALE GENOMIC DNA]</scope>
    <source>
        <strain evidence="2">Sdau11-99</strain>
    </source>
</reference>
<dbReference type="Proteomes" id="UP000572817">
    <property type="component" value="Unassembled WGS sequence"/>
</dbReference>
<protein>
    <submittedName>
        <fullName evidence="2">Uncharacterized protein</fullName>
    </submittedName>
</protein>
<feature type="compositionally biased region" description="Polar residues" evidence="1">
    <location>
        <begin position="97"/>
        <end position="133"/>
    </location>
</feature>
<proteinExistence type="predicted"/>
<evidence type="ECO:0000256" key="1">
    <source>
        <dbReference type="SAM" id="MobiDB-lite"/>
    </source>
</evidence>
<evidence type="ECO:0000313" key="2">
    <source>
        <dbReference type="EMBL" id="KAF4306270.1"/>
    </source>
</evidence>
<dbReference type="AlphaFoldDB" id="A0A8H4IRW4"/>
<keyword evidence="3" id="KW-1185">Reference proteome</keyword>
<accession>A0A8H4IRW4</accession>
<comment type="caution">
    <text evidence="2">The sequence shown here is derived from an EMBL/GenBank/DDBJ whole genome shotgun (WGS) entry which is preliminary data.</text>
</comment>
<dbReference type="EMBL" id="WWBZ02000033">
    <property type="protein sequence ID" value="KAF4306270.1"/>
    <property type="molecule type" value="Genomic_DNA"/>
</dbReference>
<gene>
    <name evidence="2" type="ORF">GTA08_BOTSDO05662</name>
</gene>
<feature type="region of interest" description="Disordered" evidence="1">
    <location>
        <begin position="97"/>
        <end position="137"/>
    </location>
</feature>
<name>A0A8H4IRW4_9PEZI</name>
<evidence type="ECO:0000313" key="3">
    <source>
        <dbReference type="Proteomes" id="UP000572817"/>
    </source>
</evidence>